<proteinExistence type="predicted"/>
<dbReference type="Proteomes" id="UP000321567">
    <property type="component" value="Unassembled WGS sequence"/>
</dbReference>
<evidence type="ECO:0000313" key="4">
    <source>
        <dbReference type="EMBL" id="GEO82312.1"/>
    </source>
</evidence>
<evidence type="ECO:0000313" key="5">
    <source>
        <dbReference type="Proteomes" id="UP000321567"/>
    </source>
</evidence>
<dbReference type="PANTHER" id="PTHR13693">
    <property type="entry name" value="CLASS II AMINOTRANSFERASE/8-AMINO-7-OXONONANOATE SYNTHASE"/>
    <property type="match status" value="1"/>
</dbReference>
<dbReference type="InterPro" id="IPR050087">
    <property type="entry name" value="AON_synthase_class-II"/>
</dbReference>
<gene>
    <name evidence="4" type="ORF">ROR02_24430</name>
</gene>
<dbReference type="PANTHER" id="PTHR13693:SF3">
    <property type="entry name" value="LD36009P"/>
    <property type="match status" value="1"/>
</dbReference>
<sequence length="437" mass="46724">MLSEKAGLFSNLSAEEKRRLLERMLREKDKKREKDSTTLESAFEFPPEYAGYRKKLETTGEEGVGDLFYRSFEGVNTRHALIDGVKAINFCSYNYLDLSGDERVGAAAKAAIETDGTSVSASRLVSGERPVHAALESALARWIGVDAALAFVGGYGTNEDVIGHLMGAGDLILYDSLIHASVQQGARLSGATVIPFPHNNPQALESILQRRRAQARHALIVVEGVYSMDGDIPDLPALVEIKQRHQALLMVDEAHSMGVIGATGKGLSQYAGVPPRSVDLWMGTLSKTFASCGGYIAGSQDMVSYLRHTAPGFVFSVGLAPPLAAAALAALQILEEQPQRVAVLHARALLFHTLARTAGLDVGVASPESAIVPIMVGESEKAARLSRALLKKGVLALPIGFPAVPENKARLRFFLSSAHTEEDIRSAVKALAAESAA</sequence>
<dbReference type="CDD" id="cd06454">
    <property type="entry name" value="KBL_like"/>
    <property type="match status" value="1"/>
</dbReference>
<protein>
    <recommendedName>
        <fullName evidence="3">Aminotransferase class I/classII large domain-containing protein</fullName>
    </recommendedName>
</protein>
<dbReference type="InterPro" id="IPR015421">
    <property type="entry name" value="PyrdxlP-dep_Trfase_major"/>
</dbReference>
<dbReference type="EMBL" id="BJZO01000070">
    <property type="protein sequence ID" value="GEO82312.1"/>
    <property type="molecule type" value="Genomic_DNA"/>
</dbReference>
<comment type="cofactor">
    <cofactor evidence="1">
        <name>pyridoxal 5'-phosphate</name>
        <dbReference type="ChEBI" id="CHEBI:597326"/>
    </cofactor>
</comment>
<evidence type="ECO:0000259" key="3">
    <source>
        <dbReference type="Pfam" id="PF00155"/>
    </source>
</evidence>
<dbReference type="GO" id="GO:0030170">
    <property type="term" value="F:pyridoxal phosphate binding"/>
    <property type="evidence" value="ECO:0007669"/>
    <property type="project" value="InterPro"/>
</dbReference>
<comment type="caution">
    <text evidence="4">The sequence shown here is derived from an EMBL/GenBank/DDBJ whole genome shotgun (WGS) entry which is preliminary data.</text>
</comment>
<evidence type="ECO:0000256" key="2">
    <source>
        <dbReference type="ARBA" id="ARBA00022679"/>
    </source>
</evidence>
<dbReference type="Pfam" id="PF00155">
    <property type="entry name" value="Aminotran_1_2"/>
    <property type="match status" value="1"/>
</dbReference>
<dbReference type="InterPro" id="IPR004839">
    <property type="entry name" value="Aminotransferase_I/II_large"/>
</dbReference>
<name>A0A512HA53_9PROT</name>
<dbReference type="Gene3D" id="3.40.640.10">
    <property type="entry name" value="Type I PLP-dependent aspartate aminotransferase-like (Major domain)"/>
    <property type="match status" value="1"/>
</dbReference>
<dbReference type="GO" id="GO:0016740">
    <property type="term" value="F:transferase activity"/>
    <property type="evidence" value="ECO:0007669"/>
    <property type="project" value="UniProtKB-KW"/>
</dbReference>
<keyword evidence="2" id="KW-0808">Transferase</keyword>
<evidence type="ECO:0000256" key="1">
    <source>
        <dbReference type="ARBA" id="ARBA00001933"/>
    </source>
</evidence>
<accession>A0A512HA53</accession>
<reference evidence="4 5" key="1">
    <citation type="submission" date="2019-07" db="EMBL/GenBank/DDBJ databases">
        <title>Whole genome shotgun sequence of Rhodospirillum oryzae NBRC 107573.</title>
        <authorList>
            <person name="Hosoyama A."/>
            <person name="Uohara A."/>
            <person name="Ohji S."/>
            <person name="Ichikawa N."/>
        </authorList>
    </citation>
    <scope>NUCLEOTIDE SEQUENCE [LARGE SCALE GENOMIC DNA]</scope>
    <source>
        <strain evidence="4 5">NBRC 107573</strain>
    </source>
</reference>
<organism evidence="4 5">
    <name type="scientific">Pararhodospirillum oryzae</name>
    <dbReference type="NCBI Taxonomy" id="478448"/>
    <lineage>
        <taxon>Bacteria</taxon>
        <taxon>Pseudomonadati</taxon>
        <taxon>Pseudomonadota</taxon>
        <taxon>Alphaproteobacteria</taxon>
        <taxon>Rhodospirillales</taxon>
        <taxon>Rhodospirillaceae</taxon>
        <taxon>Pararhodospirillum</taxon>
    </lineage>
</organism>
<feature type="domain" description="Aminotransferase class I/classII large" evidence="3">
    <location>
        <begin position="86"/>
        <end position="431"/>
    </location>
</feature>
<dbReference type="Gene3D" id="3.90.1150.10">
    <property type="entry name" value="Aspartate Aminotransferase, domain 1"/>
    <property type="match status" value="1"/>
</dbReference>
<dbReference type="InterPro" id="IPR015424">
    <property type="entry name" value="PyrdxlP-dep_Trfase"/>
</dbReference>
<dbReference type="InterPro" id="IPR015422">
    <property type="entry name" value="PyrdxlP-dep_Trfase_small"/>
</dbReference>
<keyword evidence="5" id="KW-1185">Reference proteome</keyword>
<dbReference type="SUPFAM" id="SSF53383">
    <property type="entry name" value="PLP-dependent transferases"/>
    <property type="match status" value="1"/>
</dbReference>
<dbReference type="AlphaFoldDB" id="A0A512HA53"/>